<name>A0ABW0KRI2_9BACT</name>
<dbReference type="RefSeq" id="WP_377167737.1">
    <property type="nucleotide sequence ID" value="NZ_JBHSMQ010000004.1"/>
</dbReference>
<proteinExistence type="predicted"/>
<evidence type="ECO:0000313" key="1">
    <source>
        <dbReference type="EMBL" id="MFC5455989.1"/>
    </source>
</evidence>
<keyword evidence="2" id="KW-1185">Reference proteome</keyword>
<dbReference type="EMBL" id="JBHSMQ010000004">
    <property type="protein sequence ID" value="MFC5455989.1"/>
    <property type="molecule type" value="Genomic_DNA"/>
</dbReference>
<comment type="caution">
    <text evidence="1">The sequence shown here is derived from an EMBL/GenBank/DDBJ whole genome shotgun (WGS) entry which is preliminary data.</text>
</comment>
<dbReference type="Pfam" id="PF13148">
    <property type="entry name" value="DUF3987"/>
    <property type="match status" value="1"/>
</dbReference>
<accession>A0ABW0KRI2</accession>
<reference evidence="2" key="1">
    <citation type="journal article" date="2019" name="Int. J. Syst. Evol. Microbiol.">
        <title>The Global Catalogue of Microorganisms (GCM) 10K type strain sequencing project: providing services to taxonomists for standard genome sequencing and annotation.</title>
        <authorList>
            <consortium name="The Broad Institute Genomics Platform"/>
            <consortium name="The Broad Institute Genome Sequencing Center for Infectious Disease"/>
            <person name="Wu L."/>
            <person name="Ma J."/>
        </authorList>
    </citation>
    <scope>NUCLEOTIDE SEQUENCE [LARGE SCALE GENOMIC DNA]</scope>
    <source>
        <strain evidence="2">CGMCC 4.1469</strain>
    </source>
</reference>
<evidence type="ECO:0000313" key="2">
    <source>
        <dbReference type="Proteomes" id="UP001596052"/>
    </source>
</evidence>
<gene>
    <name evidence="1" type="ORF">ACFQDI_14085</name>
</gene>
<dbReference type="Proteomes" id="UP001596052">
    <property type="component" value="Unassembled WGS sequence"/>
</dbReference>
<dbReference type="InterPro" id="IPR025048">
    <property type="entry name" value="DUF3987"/>
</dbReference>
<sequence length="454" mass="49811">MRSKPNIAKDPKDVLVLHGKNHLHNAPVEDWAPPEPPLPQASHLIPENEKHEKHENSTPVRADFSCNSCFSYGGSKPPVLPDSALYGTAGEIVRRILPCTEADPAALYAQLLAGLGNLIGPSPYFLADGSRHHTNLFTIICGRTAKARKGTSWAQVKSILDEVDTIWYSMRVKSGIVSGEGITQVFEDDTDKRLLLQEGEFAQVLQVMKREGNTVSVLLRQAWDGQKIAVLRRKDAIEVEGAHISMIGHITIQELHRLLAAVEMSNGLANRCLWIHADRSKLLPEGGSKPDTSELVTQLSAAVNAAATRGEIQRDEEARTLWHEIYKDLSEPHPGRLGEILSRSEAQVMRIALILALLDESRFICRPHLEAALSFWRYCDASAAHIFAETFANAKAAKIWEALGSGPLTMTKIHELFGRNASKPEIEAALSELAPKIVVETGGAGGGKLIRRKS</sequence>
<protein>
    <submittedName>
        <fullName evidence="1">DUF3987 domain-containing protein</fullName>
    </submittedName>
</protein>
<organism evidence="1 2">
    <name type="scientific">Prosthecobacter fluviatilis</name>
    <dbReference type="NCBI Taxonomy" id="445931"/>
    <lineage>
        <taxon>Bacteria</taxon>
        <taxon>Pseudomonadati</taxon>
        <taxon>Verrucomicrobiota</taxon>
        <taxon>Verrucomicrobiia</taxon>
        <taxon>Verrucomicrobiales</taxon>
        <taxon>Verrucomicrobiaceae</taxon>
        <taxon>Prosthecobacter</taxon>
    </lineage>
</organism>